<feature type="compositionally biased region" description="Basic and acidic residues" evidence="1">
    <location>
        <begin position="66"/>
        <end position="102"/>
    </location>
</feature>
<protein>
    <recommendedName>
        <fullName evidence="4">Zinc knuckle-domain-containing protein</fullName>
    </recommendedName>
</protein>
<feature type="compositionally biased region" description="Basic and acidic residues" evidence="1">
    <location>
        <begin position="173"/>
        <end position="184"/>
    </location>
</feature>
<dbReference type="AlphaFoldDB" id="A0A8K0PER3"/>
<name>A0A8K0PER3_9PEZI</name>
<dbReference type="Proteomes" id="UP000809789">
    <property type="component" value="Unassembled WGS sequence"/>
</dbReference>
<gene>
    <name evidence="2" type="ORF">KVT40_009325</name>
</gene>
<dbReference type="OrthoDB" id="437973at2759"/>
<dbReference type="Pfam" id="PF13917">
    <property type="entry name" value="zf-CCHC_3"/>
    <property type="match status" value="1"/>
</dbReference>
<comment type="caution">
    <text evidence="2">The sequence shown here is derived from an EMBL/GenBank/DDBJ whole genome shotgun (WGS) entry which is preliminary data.</text>
</comment>
<feature type="compositionally biased region" description="Basic and acidic residues" evidence="1">
    <location>
        <begin position="134"/>
        <end position="152"/>
    </location>
</feature>
<evidence type="ECO:0000313" key="3">
    <source>
        <dbReference type="Proteomes" id="UP000809789"/>
    </source>
</evidence>
<feature type="compositionally biased region" description="Polar residues" evidence="1">
    <location>
        <begin position="42"/>
        <end position="63"/>
    </location>
</feature>
<accession>A0A8K0PER3</accession>
<keyword evidence="3" id="KW-1185">Reference proteome</keyword>
<evidence type="ECO:0008006" key="4">
    <source>
        <dbReference type="Google" id="ProtNLM"/>
    </source>
</evidence>
<organism evidence="2 3">
    <name type="scientific">Elsinoe batatas</name>
    <dbReference type="NCBI Taxonomy" id="2601811"/>
    <lineage>
        <taxon>Eukaryota</taxon>
        <taxon>Fungi</taxon>
        <taxon>Dikarya</taxon>
        <taxon>Ascomycota</taxon>
        <taxon>Pezizomycotina</taxon>
        <taxon>Dothideomycetes</taxon>
        <taxon>Dothideomycetidae</taxon>
        <taxon>Myriangiales</taxon>
        <taxon>Elsinoaceae</taxon>
        <taxon>Elsinoe</taxon>
    </lineage>
</organism>
<evidence type="ECO:0000256" key="1">
    <source>
        <dbReference type="SAM" id="MobiDB-lite"/>
    </source>
</evidence>
<evidence type="ECO:0000313" key="2">
    <source>
        <dbReference type="EMBL" id="KAG8622814.1"/>
    </source>
</evidence>
<proteinExistence type="predicted"/>
<reference evidence="2" key="1">
    <citation type="submission" date="2021-07" db="EMBL/GenBank/DDBJ databases">
        <title>Elsinoe batatas strain:CRI-CJ2 Genome sequencing and assembly.</title>
        <authorList>
            <person name="Huang L."/>
        </authorList>
    </citation>
    <scope>NUCLEOTIDE SEQUENCE</scope>
    <source>
        <strain evidence="2">CRI-CJ2</strain>
    </source>
</reference>
<dbReference type="EMBL" id="JAESVG020000012">
    <property type="protein sequence ID" value="KAG8622814.1"/>
    <property type="molecule type" value="Genomic_DNA"/>
</dbReference>
<sequence length="262" mass="29537">MSYNGTRGASKASANTTCQKCLKKGHYSYECKSAVQERPYTSRPSRSAQLMNPRLKTQLTNQAPEEPPHLVEKKGLADKILAEKAEERRRKRSVDRNEDMLPRKRNRSKSFDDSDSVSSISTSRSRSPAVRNRKPGDDAHAGAKEAFDDSRRSSGVKRARGTSSPSEDGMDGIEDKNGRYGDRNTRHRMRSVSPQERGRRRRRGSESAHFSNSRSRSRRGGDRGYGRGNYSYDGAGDEKPQGRQRSLSPFSKRMAMSQDMKK</sequence>
<feature type="region of interest" description="Disordered" evidence="1">
    <location>
        <begin position="34"/>
        <end position="262"/>
    </location>
</feature>
<feature type="compositionally biased region" description="Low complexity" evidence="1">
    <location>
        <begin position="116"/>
        <end position="127"/>
    </location>
</feature>